<dbReference type="AlphaFoldDB" id="A0A917ZH40"/>
<keyword evidence="2" id="KW-1185">Reference proteome</keyword>
<dbReference type="EMBL" id="BMMS01000004">
    <property type="protein sequence ID" value="GGO83270.1"/>
    <property type="molecule type" value="Genomic_DNA"/>
</dbReference>
<protein>
    <submittedName>
        <fullName evidence="1">Uncharacterized protein</fullName>
    </submittedName>
</protein>
<organism evidence="1 2">
    <name type="scientific">Wenjunlia tyrosinilytica</name>
    <dbReference type="NCBI Taxonomy" id="1544741"/>
    <lineage>
        <taxon>Bacteria</taxon>
        <taxon>Bacillati</taxon>
        <taxon>Actinomycetota</taxon>
        <taxon>Actinomycetes</taxon>
        <taxon>Kitasatosporales</taxon>
        <taxon>Streptomycetaceae</taxon>
        <taxon>Wenjunlia</taxon>
    </lineage>
</organism>
<dbReference type="Proteomes" id="UP000641932">
    <property type="component" value="Unassembled WGS sequence"/>
</dbReference>
<accession>A0A917ZH40</accession>
<proteinExistence type="predicted"/>
<evidence type="ECO:0000313" key="2">
    <source>
        <dbReference type="Proteomes" id="UP000641932"/>
    </source>
</evidence>
<reference evidence="1" key="2">
    <citation type="submission" date="2020-09" db="EMBL/GenBank/DDBJ databases">
        <authorList>
            <person name="Sun Q."/>
            <person name="Zhou Y."/>
        </authorList>
    </citation>
    <scope>NUCLEOTIDE SEQUENCE</scope>
    <source>
        <strain evidence="1">CGMCC 4.7201</strain>
    </source>
</reference>
<reference evidence="1" key="1">
    <citation type="journal article" date="2014" name="Int. J. Syst. Evol. Microbiol.">
        <title>Complete genome sequence of Corynebacterium casei LMG S-19264T (=DSM 44701T), isolated from a smear-ripened cheese.</title>
        <authorList>
            <consortium name="US DOE Joint Genome Institute (JGI-PGF)"/>
            <person name="Walter F."/>
            <person name="Albersmeier A."/>
            <person name="Kalinowski J."/>
            <person name="Ruckert C."/>
        </authorList>
    </citation>
    <scope>NUCLEOTIDE SEQUENCE</scope>
    <source>
        <strain evidence="1">CGMCC 4.7201</strain>
    </source>
</reference>
<comment type="caution">
    <text evidence="1">The sequence shown here is derived from an EMBL/GenBank/DDBJ whole genome shotgun (WGS) entry which is preliminary data.</text>
</comment>
<name>A0A917ZH40_9ACTN</name>
<dbReference type="RefSeq" id="WP_189130452.1">
    <property type="nucleotide sequence ID" value="NZ_BMMS01000004.1"/>
</dbReference>
<gene>
    <name evidence="1" type="ORF">GCM10012280_11860</name>
</gene>
<evidence type="ECO:0000313" key="1">
    <source>
        <dbReference type="EMBL" id="GGO83270.1"/>
    </source>
</evidence>
<sequence>MTETLALVESPVQLLNLLEWAHSRRGITAAAAEGAAGPAGVIPAPRRPGGEQAPAGPPLDIAVLPPKDTVGHGQLKLMAALAKSEGHHVRWYEARTSRAALARSAALLAPRVATARRLVLGDPFSRLVQAILPLARSAREVTVVDDGTATMEFVSLLSEGRPLVRWHRSGGAALGAAQASRRLTPSARRRIELFSSMPVTPPPGVHFSVNRFEWIRANYGPPRITGGVDLVGTSLVETGVVDEERYLTGVAELARSQRATRYLAHRREKDTKLAGLAGLTGLEIVRPELPLEIEARRGPIGSTIVSFPSTVVHTLPVVLAGTGINVVACDVDPRWLTGTASQRAQGFLRNVTSTARDLHRVASVPVPVAQL</sequence>